<dbReference type="InterPro" id="IPR021109">
    <property type="entry name" value="Peptidase_aspartic_dom_sf"/>
</dbReference>
<evidence type="ECO:0000313" key="1">
    <source>
        <dbReference type="EMBL" id="GEZ68548.1"/>
    </source>
</evidence>
<sequence>MTLELANRAICTPARIARDVFVPVGKFTFPADFVIVDYESDPRVPLILGRPFLYTLRALIDVHGEEMILRDGDERLTLNLRHDTSSYSNQPQKESINMINIYEDLCKYFLKDLFATNHQSGNLTFSSHLDLTSPKVKNDIFDPEGGNVLIEKFLNLDSTKDLPPPHNINPLSGSTTSFFPNHLLKEFTDELALITFPPGNDDLPFDIESNLKEIEYLLNHDPIKEMDSILEDSVDVDNLADLNDNLVDTMPEMCTDEHALDYSSPPLYDEYDDDIFEVESDTKYAYDDPFDSKGEKIKESKLLIDELDLPRSSDFLSSPEYDSFLFKDFSEIDTLPLTNNKDKVFYPGILIPENFSEINTRVTPDKNVKKIAISHASLILEDFDPPLSDHELPFHKEVPGSETLLSFSFENKEKVFKPGILTSKGVHSSLLLELSHRGTKAFKLIKNFESSREIFPCSFREDIRNLDVPCLHFYPLCTNQFGGWVKLSDLKLALRRWQPMLILI</sequence>
<proteinExistence type="predicted"/>
<keyword evidence="1" id="KW-0695">RNA-directed DNA polymerase</keyword>
<dbReference type="GO" id="GO:0003964">
    <property type="term" value="F:RNA-directed DNA polymerase activity"/>
    <property type="evidence" value="ECO:0007669"/>
    <property type="project" value="UniProtKB-KW"/>
</dbReference>
<comment type="caution">
    <text evidence="1">The sequence shown here is derived from an EMBL/GenBank/DDBJ whole genome shotgun (WGS) entry which is preliminary data.</text>
</comment>
<keyword evidence="1" id="KW-0808">Transferase</keyword>
<dbReference type="PANTHER" id="PTHR33067:SF9">
    <property type="entry name" value="RNA-DIRECTED DNA POLYMERASE"/>
    <property type="match status" value="1"/>
</dbReference>
<protein>
    <submittedName>
        <fullName evidence="1">Reverse transcriptase domain-containing protein</fullName>
    </submittedName>
</protein>
<dbReference type="AlphaFoldDB" id="A0A699IMM3"/>
<accession>A0A699IMM3</accession>
<name>A0A699IMM3_TANCI</name>
<dbReference type="PANTHER" id="PTHR33067">
    <property type="entry name" value="RNA-DIRECTED DNA POLYMERASE-RELATED"/>
    <property type="match status" value="1"/>
</dbReference>
<dbReference type="Gene3D" id="2.40.70.10">
    <property type="entry name" value="Acid Proteases"/>
    <property type="match status" value="1"/>
</dbReference>
<dbReference type="EMBL" id="BKCJ010309911">
    <property type="protein sequence ID" value="GEZ68548.1"/>
    <property type="molecule type" value="Genomic_DNA"/>
</dbReference>
<organism evidence="1">
    <name type="scientific">Tanacetum cinerariifolium</name>
    <name type="common">Dalmatian daisy</name>
    <name type="synonym">Chrysanthemum cinerariifolium</name>
    <dbReference type="NCBI Taxonomy" id="118510"/>
    <lineage>
        <taxon>Eukaryota</taxon>
        <taxon>Viridiplantae</taxon>
        <taxon>Streptophyta</taxon>
        <taxon>Embryophyta</taxon>
        <taxon>Tracheophyta</taxon>
        <taxon>Spermatophyta</taxon>
        <taxon>Magnoliopsida</taxon>
        <taxon>eudicotyledons</taxon>
        <taxon>Gunneridae</taxon>
        <taxon>Pentapetalae</taxon>
        <taxon>asterids</taxon>
        <taxon>campanulids</taxon>
        <taxon>Asterales</taxon>
        <taxon>Asteraceae</taxon>
        <taxon>Asteroideae</taxon>
        <taxon>Anthemideae</taxon>
        <taxon>Anthemidinae</taxon>
        <taxon>Tanacetum</taxon>
    </lineage>
</organism>
<reference evidence="1" key="1">
    <citation type="journal article" date="2019" name="Sci. Rep.">
        <title>Draft genome of Tanacetum cinerariifolium, the natural source of mosquito coil.</title>
        <authorList>
            <person name="Yamashiro T."/>
            <person name="Shiraishi A."/>
            <person name="Satake H."/>
            <person name="Nakayama K."/>
        </authorList>
    </citation>
    <scope>NUCLEOTIDE SEQUENCE</scope>
</reference>
<keyword evidence="1" id="KW-0548">Nucleotidyltransferase</keyword>
<gene>
    <name evidence="1" type="ORF">Tci_540521</name>
</gene>